<accession>A0A9W4WZM5</accession>
<comment type="caution">
    <text evidence="1">The sequence shown here is derived from an EMBL/GenBank/DDBJ whole genome shotgun (WGS) entry which is preliminary data.</text>
</comment>
<dbReference type="EMBL" id="CAMKVN010003295">
    <property type="protein sequence ID" value="CAI2184301.1"/>
    <property type="molecule type" value="Genomic_DNA"/>
</dbReference>
<proteinExistence type="predicted"/>
<evidence type="ECO:0000313" key="2">
    <source>
        <dbReference type="Proteomes" id="UP001153678"/>
    </source>
</evidence>
<keyword evidence="2" id="KW-1185">Reference proteome</keyword>
<dbReference type="Proteomes" id="UP001153678">
    <property type="component" value="Unassembled WGS sequence"/>
</dbReference>
<dbReference type="AlphaFoldDB" id="A0A9W4WZM5"/>
<reference evidence="1" key="1">
    <citation type="submission" date="2022-08" db="EMBL/GenBank/DDBJ databases">
        <authorList>
            <person name="Kallberg Y."/>
            <person name="Tangrot J."/>
            <person name="Rosling A."/>
        </authorList>
    </citation>
    <scope>NUCLEOTIDE SEQUENCE</scope>
    <source>
        <strain evidence="1">Wild A</strain>
    </source>
</reference>
<sequence>MQPHAICFLCSILKNKHVTVAINEESLQENVRNVKSDDEIIWGDDDLDCNQEDLIQNLMTQMQNYVPPACRSTYIGNSARTKCRHHAQAKRDAKKKWSDN</sequence>
<gene>
    <name evidence="1" type="ORF">FWILDA_LOCUS11511</name>
</gene>
<evidence type="ECO:0000313" key="1">
    <source>
        <dbReference type="EMBL" id="CAI2184301.1"/>
    </source>
</evidence>
<protein>
    <submittedName>
        <fullName evidence="1">17052_t:CDS:1</fullName>
    </submittedName>
</protein>
<name>A0A9W4WZM5_9GLOM</name>
<organism evidence="1 2">
    <name type="scientific">Funneliformis geosporum</name>
    <dbReference type="NCBI Taxonomy" id="1117311"/>
    <lineage>
        <taxon>Eukaryota</taxon>
        <taxon>Fungi</taxon>
        <taxon>Fungi incertae sedis</taxon>
        <taxon>Mucoromycota</taxon>
        <taxon>Glomeromycotina</taxon>
        <taxon>Glomeromycetes</taxon>
        <taxon>Glomerales</taxon>
        <taxon>Glomeraceae</taxon>
        <taxon>Funneliformis</taxon>
    </lineage>
</organism>